<organism evidence="9">
    <name type="scientific">uncultured organism</name>
    <dbReference type="NCBI Taxonomy" id="155900"/>
    <lineage>
        <taxon>unclassified sequences</taxon>
        <taxon>environmental samples</taxon>
    </lineage>
</organism>
<dbReference type="InterPro" id="IPR029099">
    <property type="entry name" value="Pribosyltran_N"/>
</dbReference>
<dbReference type="GO" id="GO:0002189">
    <property type="term" value="C:ribose phosphate diphosphokinase complex"/>
    <property type="evidence" value="ECO:0007669"/>
    <property type="project" value="TreeGrafter"/>
</dbReference>
<name>A0A5B8RBV3_9ZZZZ</name>
<proteinExistence type="predicted"/>
<dbReference type="InterPro" id="IPR029057">
    <property type="entry name" value="PRTase-like"/>
</dbReference>
<gene>
    <name evidence="9" type="primary">prs2</name>
    <name evidence="9" type="ORF">KBTEX_01886</name>
</gene>
<dbReference type="Gene3D" id="3.40.50.2020">
    <property type="match status" value="2"/>
</dbReference>
<accession>A0A5B8RBV3</accession>
<dbReference type="PANTHER" id="PTHR10210:SF32">
    <property type="entry name" value="RIBOSE-PHOSPHATE PYROPHOSPHOKINASE 2"/>
    <property type="match status" value="1"/>
</dbReference>
<dbReference type="GO" id="GO:0016301">
    <property type="term" value="F:kinase activity"/>
    <property type="evidence" value="ECO:0007669"/>
    <property type="project" value="UniProtKB-KW"/>
</dbReference>
<dbReference type="GO" id="GO:0005524">
    <property type="term" value="F:ATP binding"/>
    <property type="evidence" value="ECO:0007669"/>
    <property type="project" value="UniProtKB-KW"/>
</dbReference>
<feature type="domain" description="Ribose-phosphate pyrophosphokinase N-terminal" evidence="8">
    <location>
        <begin position="7"/>
        <end position="126"/>
    </location>
</feature>
<dbReference type="SUPFAM" id="SSF53271">
    <property type="entry name" value="PRTase-like"/>
    <property type="match status" value="2"/>
</dbReference>
<evidence type="ECO:0000256" key="7">
    <source>
        <dbReference type="ARBA" id="ARBA00049535"/>
    </source>
</evidence>
<dbReference type="FunFam" id="3.40.50.2020:FF:000014">
    <property type="entry name" value="Ribose-phosphate pyrophosphokinase 1"/>
    <property type="match status" value="1"/>
</dbReference>
<evidence type="ECO:0000256" key="4">
    <source>
        <dbReference type="ARBA" id="ARBA00022741"/>
    </source>
</evidence>
<keyword evidence="4" id="KW-0547">Nucleotide-binding</keyword>
<dbReference type="GO" id="GO:0004749">
    <property type="term" value="F:ribose phosphate diphosphokinase activity"/>
    <property type="evidence" value="ECO:0007669"/>
    <property type="project" value="UniProtKB-EC"/>
</dbReference>
<evidence type="ECO:0000313" key="9">
    <source>
        <dbReference type="EMBL" id="QEA05563.1"/>
    </source>
</evidence>
<dbReference type="Pfam" id="PF13793">
    <property type="entry name" value="Pribosyltran_N"/>
    <property type="match status" value="1"/>
</dbReference>
<keyword evidence="5 9" id="KW-0418">Kinase</keyword>
<dbReference type="InterPro" id="IPR005946">
    <property type="entry name" value="Rib-P_diPkinase"/>
</dbReference>
<dbReference type="GO" id="GO:0000287">
    <property type="term" value="F:magnesium ion binding"/>
    <property type="evidence" value="ECO:0007669"/>
    <property type="project" value="InterPro"/>
</dbReference>
<dbReference type="AlphaFoldDB" id="A0A5B8RBV3"/>
<evidence type="ECO:0000256" key="2">
    <source>
        <dbReference type="ARBA" id="ARBA00022679"/>
    </source>
</evidence>
<evidence type="ECO:0000256" key="3">
    <source>
        <dbReference type="ARBA" id="ARBA00022727"/>
    </source>
</evidence>
<dbReference type="InterPro" id="IPR000836">
    <property type="entry name" value="PRTase_dom"/>
</dbReference>
<dbReference type="NCBIfam" id="TIGR01251">
    <property type="entry name" value="ribP_PPkin"/>
    <property type="match status" value="1"/>
</dbReference>
<keyword evidence="6" id="KW-0067">ATP-binding</keyword>
<evidence type="ECO:0000256" key="1">
    <source>
        <dbReference type="ARBA" id="ARBA00013247"/>
    </source>
</evidence>
<keyword evidence="2 9" id="KW-0808">Transferase</keyword>
<reference evidence="9" key="1">
    <citation type="submission" date="2019-06" db="EMBL/GenBank/DDBJ databases">
        <authorList>
            <person name="Murdoch R.W."/>
            <person name="Fathepure B."/>
        </authorList>
    </citation>
    <scope>NUCLEOTIDE SEQUENCE</scope>
</reference>
<sequence>MKDRDIALFTLDAGRDYGARVAACLGIEPARHEERDFEDGEHKARPLESVRGRDVYVLQGLHGELGAGVNDKLVRLLFFLGALRDADPARLTVVIPYLAYARKERRTKPRDPVTSRYLAALLEAMGVQRVVALDVHNPAAFENAFRVPAIHLEARPLLAGELLRGGAGDGLVVVSPDTGGYKRAERFRETLEARTGAAPGMAFMEKKRSGGTVSGERLVGDVAGCNAVIVDDLISTGGTIARAASAAHAAGATAVTAVASHGLFTGDAARTLAGAPLTRLLVTDSVPAFRLGNAPLRERLTVVDTADFMAEAVRRLHAGDSIVSMMADQG</sequence>
<dbReference type="EMBL" id="MN079104">
    <property type="protein sequence ID" value="QEA05563.1"/>
    <property type="molecule type" value="Genomic_DNA"/>
</dbReference>
<evidence type="ECO:0000259" key="8">
    <source>
        <dbReference type="Pfam" id="PF13793"/>
    </source>
</evidence>
<dbReference type="CDD" id="cd06223">
    <property type="entry name" value="PRTases_typeI"/>
    <property type="match status" value="1"/>
</dbReference>
<dbReference type="GO" id="GO:0006015">
    <property type="term" value="P:5-phosphoribose 1-diphosphate biosynthetic process"/>
    <property type="evidence" value="ECO:0007669"/>
    <property type="project" value="TreeGrafter"/>
</dbReference>
<dbReference type="GO" id="GO:0006164">
    <property type="term" value="P:purine nucleotide biosynthetic process"/>
    <property type="evidence" value="ECO:0007669"/>
    <property type="project" value="TreeGrafter"/>
</dbReference>
<keyword evidence="3" id="KW-0545">Nucleotide biosynthesis</keyword>
<dbReference type="EC" id="2.7.6.1" evidence="1"/>
<protein>
    <recommendedName>
        <fullName evidence="1">ribose-phosphate diphosphokinase</fullName>
        <ecNumber evidence="1">2.7.6.1</ecNumber>
    </recommendedName>
</protein>
<dbReference type="PANTHER" id="PTHR10210">
    <property type="entry name" value="RIBOSE-PHOSPHATE DIPHOSPHOKINASE FAMILY MEMBER"/>
    <property type="match status" value="1"/>
</dbReference>
<evidence type="ECO:0000256" key="6">
    <source>
        <dbReference type="ARBA" id="ARBA00022840"/>
    </source>
</evidence>
<dbReference type="SMART" id="SM01400">
    <property type="entry name" value="Pribosyltran_N"/>
    <property type="match status" value="1"/>
</dbReference>
<dbReference type="Pfam" id="PF14572">
    <property type="entry name" value="Pribosyl_synth"/>
    <property type="match status" value="1"/>
</dbReference>
<comment type="catalytic activity">
    <reaction evidence="7">
        <text>D-ribose 5-phosphate + ATP = 5-phospho-alpha-D-ribose 1-diphosphate + AMP + H(+)</text>
        <dbReference type="Rhea" id="RHEA:15609"/>
        <dbReference type="ChEBI" id="CHEBI:15378"/>
        <dbReference type="ChEBI" id="CHEBI:30616"/>
        <dbReference type="ChEBI" id="CHEBI:58017"/>
        <dbReference type="ChEBI" id="CHEBI:78346"/>
        <dbReference type="ChEBI" id="CHEBI:456215"/>
        <dbReference type="EC" id="2.7.6.1"/>
    </reaction>
</comment>
<evidence type="ECO:0000256" key="5">
    <source>
        <dbReference type="ARBA" id="ARBA00022777"/>
    </source>
</evidence>